<feature type="compositionally biased region" description="Polar residues" evidence="7">
    <location>
        <begin position="234"/>
        <end position="248"/>
    </location>
</feature>
<feature type="repeat" description="WD" evidence="6">
    <location>
        <begin position="133"/>
        <end position="174"/>
    </location>
</feature>
<dbReference type="PANTHER" id="PTHR22852">
    <property type="entry name" value="LETHAL 2 DENTICLELESS PROTEIN RETINOIC ACID-REGULATED NUCLEAR MATRIX-ASSOCIATED PROTEIN"/>
    <property type="match status" value="1"/>
</dbReference>
<protein>
    <submittedName>
        <fullName evidence="8">Unnamed protein product</fullName>
    </submittedName>
</protein>
<dbReference type="GO" id="GO:0005634">
    <property type="term" value="C:nucleus"/>
    <property type="evidence" value="ECO:0007669"/>
    <property type="project" value="TreeGrafter"/>
</dbReference>
<dbReference type="Gene3D" id="2.130.10.10">
    <property type="entry name" value="YVTN repeat-like/Quinoprotein amine dehydrogenase"/>
    <property type="match status" value="2"/>
</dbReference>
<evidence type="ECO:0000313" key="9">
    <source>
        <dbReference type="Proteomes" id="UP001165121"/>
    </source>
</evidence>
<evidence type="ECO:0000256" key="4">
    <source>
        <dbReference type="ARBA" id="ARBA00022786"/>
    </source>
</evidence>
<organism evidence="8 9">
    <name type="scientific">Phytophthora fragariaefolia</name>
    <dbReference type="NCBI Taxonomy" id="1490495"/>
    <lineage>
        <taxon>Eukaryota</taxon>
        <taxon>Sar</taxon>
        <taxon>Stramenopiles</taxon>
        <taxon>Oomycota</taxon>
        <taxon>Peronosporomycetes</taxon>
        <taxon>Peronosporales</taxon>
        <taxon>Peronosporaceae</taxon>
        <taxon>Phytophthora</taxon>
    </lineage>
</organism>
<evidence type="ECO:0000256" key="5">
    <source>
        <dbReference type="ARBA" id="ARBA00038344"/>
    </source>
</evidence>
<dbReference type="InterPro" id="IPR051865">
    <property type="entry name" value="WD-repeat_CDT2_adapter"/>
</dbReference>
<dbReference type="InterPro" id="IPR001680">
    <property type="entry name" value="WD40_rpt"/>
</dbReference>
<dbReference type="InterPro" id="IPR020472">
    <property type="entry name" value="WD40_PAC1"/>
</dbReference>
<dbReference type="PRINTS" id="PR00320">
    <property type="entry name" value="GPROTEINBRPT"/>
</dbReference>
<evidence type="ECO:0000256" key="2">
    <source>
        <dbReference type="ARBA" id="ARBA00022574"/>
    </source>
</evidence>
<dbReference type="OrthoDB" id="2096344at2759"/>
<comment type="pathway">
    <text evidence="1">Protein modification; protein ubiquitination.</text>
</comment>
<proteinExistence type="inferred from homology"/>
<evidence type="ECO:0000256" key="3">
    <source>
        <dbReference type="ARBA" id="ARBA00022737"/>
    </source>
</evidence>
<feature type="repeat" description="WD" evidence="6">
    <location>
        <begin position="446"/>
        <end position="480"/>
    </location>
</feature>
<feature type="region of interest" description="Disordered" evidence="7">
    <location>
        <begin position="550"/>
        <end position="634"/>
    </location>
</feature>
<keyword evidence="3" id="KW-0677">Repeat</keyword>
<dbReference type="PROSITE" id="PS00678">
    <property type="entry name" value="WD_REPEATS_1"/>
    <property type="match status" value="2"/>
</dbReference>
<reference evidence="8" key="1">
    <citation type="submission" date="2023-04" db="EMBL/GenBank/DDBJ databases">
        <title>Phytophthora fragariaefolia NBRC 109709.</title>
        <authorList>
            <person name="Ichikawa N."/>
            <person name="Sato H."/>
            <person name="Tonouchi N."/>
        </authorList>
    </citation>
    <scope>NUCLEOTIDE SEQUENCE</scope>
    <source>
        <strain evidence="8">NBRC 109709</strain>
    </source>
</reference>
<comment type="similarity">
    <text evidence="5">Belongs to the WD repeat cdt2 family.</text>
</comment>
<feature type="repeat" description="WD" evidence="6">
    <location>
        <begin position="183"/>
        <end position="219"/>
    </location>
</feature>
<dbReference type="EMBL" id="BSXT01003666">
    <property type="protein sequence ID" value="GMF55169.1"/>
    <property type="molecule type" value="Genomic_DNA"/>
</dbReference>
<name>A0A9W6Y8E4_9STRA</name>
<dbReference type="Proteomes" id="UP001165121">
    <property type="component" value="Unassembled WGS sequence"/>
</dbReference>
<feature type="compositionally biased region" description="Basic residues" evidence="7">
    <location>
        <begin position="552"/>
        <end position="571"/>
    </location>
</feature>
<feature type="region of interest" description="Disordered" evidence="7">
    <location>
        <begin position="223"/>
        <end position="269"/>
    </location>
</feature>
<dbReference type="GO" id="GO:0043161">
    <property type="term" value="P:proteasome-mediated ubiquitin-dependent protein catabolic process"/>
    <property type="evidence" value="ECO:0007669"/>
    <property type="project" value="TreeGrafter"/>
</dbReference>
<dbReference type="InterPro" id="IPR019775">
    <property type="entry name" value="WD40_repeat_CS"/>
</dbReference>
<feature type="compositionally biased region" description="Basic residues" evidence="7">
    <location>
        <begin position="605"/>
        <end position="616"/>
    </location>
</feature>
<dbReference type="SUPFAM" id="SSF50978">
    <property type="entry name" value="WD40 repeat-like"/>
    <property type="match status" value="1"/>
</dbReference>
<feature type="repeat" description="WD" evidence="6">
    <location>
        <begin position="398"/>
        <end position="427"/>
    </location>
</feature>
<evidence type="ECO:0000256" key="1">
    <source>
        <dbReference type="ARBA" id="ARBA00004906"/>
    </source>
</evidence>
<sequence length="634" mass="68842">MARLALEKVPRPIMANVAQHLTRLQLGASGARHRRLRRLNDAPPVTINACSVSLQRSSLQFSLLTTLNCPAQRVLALGEGPEVPINGQTTGFLPSGPAFQVAYASHQPLLAAVDEEGAVGIVDVALGRRIGRWEGHDNAIFDVIWTQGAAQVLTAAGDLQIRLWDVETAASSAGTDVAPVSTLRGHDMSVKCIRQAPDSAHVFASGGRDGKVLLWDTRTAGKPTGTLENIHAEPTSSRASSPNASFMSPIQKRRRRGPAAPSTSSPRSVTCVEFGATGKEIITAGAVDAVVKFWDLRHISTRSSSSTVGRGKKKTVAKEPVPIREISCSTREGSRRGISSLTLRKGGAGGAGGASRLLVNVLSDSLAVIDLGQQQHETKTLLRCFGHQATSFYNRATFSPDGDFIAAASADSVVYLWDARVSTSYENALTTASVLGIEQRAPCLALRGHVSEVNGVAWSSRDFTQLASCSDDGTVRCWQIGGERERTRHRQALDESAKAFKLQLAPRGDSSEADKKTGWANWDEFVEQPEGFAYRVRGNEPAAPQVTQILSPRRRRVPVAHQHKSPPRVTRHSVEPRLHPVYEAPTAQQQPQQEPRGTQEAQPQQKRRVKLRRKKQLVAQPKRAQRTLLELWGK</sequence>
<dbReference type="SMART" id="SM00320">
    <property type="entry name" value="WD40"/>
    <property type="match status" value="5"/>
</dbReference>
<keyword evidence="9" id="KW-1185">Reference proteome</keyword>
<evidence type="ECO:0000313" key="8">
    <source>
        <dbReference type="EMBL" id="GMF55169.1"/>
    </source>
</evidence>
<dbReference type="Pfam" id="PF00400">
    <property type="entry name" value="WD40"/>
    <property type="match status" value="5"/>
</dbReference>
<dbReference type="InterPro" id="IPR015943">
    <property type="entry name" value="WD40/YVTN_repeat-like_dom_sf"/>
</dbReference>
<feature type="compositionally biased region" description="Low complexity" evidence="7">
    <location>
        <begin position="583"/>
        <end position="604"/>
    </location>
</feature>
<gene>
    <name evidence="8" type="ORF">Pfra01_002317500</name>
</gene>
<comment type="caution">
    <text evidence="8">The sequence shown here is derived from an EMBL/GenBank/DDBJ whole genome shotgun (WGS) entry which is preliminary data.</text>
</comment>
<dbReference type="PROSITE" id="PS50082">
    <property type="entry name" value="WD_REPEATS_2"/>
    <property type="match status" value="4"/>
</dbReference>
<evidence type="ECO:0000256" key="6">
    <source>
        <dbReference type="PROSITE-ProRule" id="PRU00221"/>
    </source>
</evidence>
<dbReference type="AlphaFoldDB" id="A0A9W6Y8E4"/>
<keyword evidence="4" id="KW-0833">Ubl conjugation pathway</keyword>
<dbReference type="InterPro" id="IPR036322">
    <property type="entry name" value="WD40_repeat_dom_sf"/>
</dbReference>
<dbReference type="PANTHER" id="PTHR22852:SF0">
    <property type="entry name" value="DENTICLELESS PROTEIN HOMOLOG"/>
    <property type="match status" value="1"/>
</dbReference>
<dbReference type="PROSITE" id="PS50294">
    <property type="entry name" value="WD_REPEATS_REGION"/>
    <property type="match status" value="3"/>
</dbReference>
<accession>A0A9W6Y8E4</accession>
<evidence type="ECO:0000256" key="7">
    <source>
        <dbReference type="SAM" id="MobiDB-lite"/>
    </source>
</evidence>
<dbReference type="GO" id="GO:0030674">
    <property type="term" value="F:protein-macromolecule adaptor activity"/>
    <property type="evidence" value="ECO:0007669"/>
    <property type="project" value="TreeGrafter"/>
</dbReference>
<keyword evidence="2 6" id="KW-0853">WD repeat</keyword>